<proteinExistence type="predicted"/>
<comment type="caution">
    <text evidence="2">The sequence shown here is derived from an EMBL/GenBank/DDBJ whole genome shotgun (WGS) entry which is preliminary data.</text>
</comment>
<accession>A0A1F6BXF8</accession>
<feature type="transmembrane region" description="Helical" evidence="1">
    <location>
        <begin position="44"/>
        <end position="67"/>
    </location>
</feature>
<evidence type="ECO:0000256" key="1">
    <source>
        <dbReference type="SAM" id="Phobius"/>
    </source>
</evidence>
<dbReference type="InterPro" id="IPR043993">
    <property type="entry name" value="T4SS_pilin"/>
</dbReference>
<dbReference type="Proteomes" id="UP000176322">
    <property type="component" value="Unassembled WGS sequence"/>
</dbReference>
<keyword evidence="1" id="KW-1133">Transmembrane helix</keyword>
<dbReference type="AlphaFoldDB" id="A0A1F6BXF8"/>
<name>A0A1F6BXF8_9BACT</name>
<gene>
    <name evidence="2" type="ORF">A2837_00625</name>
</gene>
<dbReference type="STRING" id="1798475.A2837_00625"/>
<dbReference type="Pfam" id="PF18895">
    <property type="entry name" value="T4SS_pilin"/>
    <property type="match status" value="1"/>
</dbReference>
<keyword evidence="1" id="KW-0472">Membrane</keyword>
<evidence type="ECO:0000313" key="3">
    <source>
        <dbReference type="Proteomes" id="UP000176322"/>
    </source>
</evidence>
<reference evidence="2 3" key="1">
    <citation type="journal article" date="2016" name="Nat. Commun.">
        <title>Thousands of microbial genomes shed light on interconnected biogeochemical processes in an aquifer system.</title>
        <authorList>
            <person name="Anantharaman K."/>
            <person name="Brown C.T."/>
            <person name="Hug L.A."/>
            <person name="Sharon I."/>
            <person name="Castelle C.J."/>
            <person name="Probst A.J."/>
            <person name="Thomas B.C."/>
            <person name="Singh A."/>
            <person name="Wilkins M.J."/>
            <person name="Karaoz U."/>
            <person name="Brodie E.L."/>
            <person name="Williams K.H."/>
            <person name="Hubbard S.S."/>
            <person name="Banfield J.F."/>
        </authorList>
    </citation>
    <scope>NUCLEOTIDE SEQUENCE [LARGE SCALE GENOMIC DNA]</scope>
</reference>
<dbReference type="EMBL" id="MFKO01000005">
    <property type="protein sequence ID" value="OGG41636.1"/>
    <property type="molecule type" value="Genomic_DNA"/>
</dbReference>
<keyword evidence="1" id="KW-0812">Transmembrane</keyword>
<sequence>MSNMQKLLVRAMTGVVAFSPVIALAQFGDINDFISDITSFINNVLIPLVFAIALLVFIWGMFQLFINKNAEEAEQGKKLALYAIVAFVLMVSIWGIVNVIASGLGFSGEQIQNIPSVPSTGGSSGRGN</sequence>
<protein>
    <submittedName>
        <fullName evidence="2">Uncharacterized protein</fullName>
    </submittedName>
</protein>
<organism evidence="2 3">
    <name type="scientific">Candidatus Kaiserbacteria bacterium RIFCSPHIGHO2_01_FULL_46_22</name>
    <dbReference type="NCBI Taxonomy" id="1798475"/>
    <lineage>
        <taxon>Bacteria</taxon>
        <taxon>Candidatus Kaiseribacteriota</taxon>
    </lineage>
</organism>
<evidence type="ECO:0000313" key="2">
    <source>
        <dbReference type="EMBL" id="OGG41636.1"/>
    </source>
</evidence>
<feature type="transmembrane region" description="Helical" evidence="1">
    <location>
        <begin position="79"/>
        <end position="101"/>
    </location>
</feature>